<feature type="domain" description="Carboxymuconolactone decarboxylase-like" evidence="1">
    <location>
        <begin position="23"/>
        <end position="70"/>
    </location>
</feature>
<dbReference type="Proteomes" id="UP000070463">
    <property type="component" value="Unassembled WGS sequence"/>
</dbReference>
<dbReference type="PANTHER" id="PTHR33930:SF2">
    <property type="entry name" value="BLR3452 PROTEIN"/>
    <property type="match status" value="1"/>
</dbReference>
<dbReference type="Gene3D" id="1.20.1290.10">
    <property type="entry name" value="AhpD-like"/>
    <property type="match status" value="1"/>
</dbReference>
<dbReference type="NCBIfam" id="TIGR00778">
    <property type="entry name" value="ahpD_dom"/>
    <property type="match status" value="1"/>
</dbReference>
<evidence type="ECO:0000259" key="1">
    <source>
        <dbReference type="Pfam" id="PF02627"/>
    </source>
</evidence>
<evidence type="ECO:0000313" key="2">
    <source>
        <dbReference type="EMBL" id="KXA96360.1"/>
    </source>
</evidence>
<reference evidence="2 3" key="1">
    <citation type="journal article" date="2016" name="Sci. Rep.">
        <title>Metabolic traits of an uncultured archaeal lineage -MSBL1- from brine pools of the Red Sea.</title>
        <authorList>
            <person name="Mwirichia R."/>
            <person name="Alam I."/>
            <person name="Rashid M."/>
            <person name="Vinu M."/>
            <person name="Ba-Alawi W."/>
            <person name="Anthony Kamau A."/>
            <person name="Kamanda Ngugi D."/>
            <person name="Goker M."/>
            <person name="Klenk H.P."/>
            <person name="Bajic V."/>
            <person name="Stingl U."/>
        </authorList>
    </citation>
    <scope>NUCLEOTIDE SEQUENCE [LARGE SCALE GENOMIC DNA]</scope>
    <source>
        <strain evidence="2">SCGC-AAA259I09</strain>
    </source>
</reference>
<name>A0A133UQF2_9EURY</name>
<dbReference type="GO" id="GO:0051920">
    <property type="term" value="F:peroxiredoxin activity"/>
    <property type="evidence" value="ECO:0007669"/>
    <property type="project" value="InterPro"/>
</dbReference>
<evidence type="ECO:0000313" key="3">
    <source>
        <dbReference type="Proteomes" id="UP000070463"/>
    </source>
</evidence>
<dbReference type="PANTHER" id="PTHR33930">
    <property type="entry name" value="ALKYL HYDROPEROXIDE REDUCTASE AHPD"/>
    <property type="match status" value="1"/>
</dbReference>
<dbReference type="AlphaFoldDB" id="A0A133UQF2"/>
<comment type="caution">
    <text evidence="2">The sequence shown here is derived from an EMBL/GenBank/DDBJ whole genome shotgun (WGS) entry which is preliminary data.</text>
</comment>
<feature type="non-terminal residue" evidence="2">
    <location>
        <position position="71"/>
    </location>
</feature>
<organism evidence="2 3">
    <name type="scientific">candidate division MSBL1 archaeon SCGC-AAA259I09</name>
    <dbReference type="NCBI Taxonomy" id="1698267"/>
    <lineage>
        <taxon>Archaea</taxon>
        <taxon>Methanobacteriati</taxon>
        <taxon>Methanobacteriota</taxon>
        <taxon>candidate division MSBL1</taxon>
    </lineage>
</organism>
<accession>A0A133UQF2</accession>
<dbReference type="InterPro" id="IPR004675">
    <property type="entry name" value="AhpD_core"/>
</dbReference>
<dbReference type="InterPro" id="IPR029032">
    <property type="entry name" value="AhpD-like"/>
</dbReference>
<proteinExistence type="predicted"/>
<keyword evidence="3" id="KW-1185">Reference proteome</keyword>
<protein>
    <recommendedName>
        <fullName evidence="1">Carboxymuconolactone decarboxylase-like domain-containing protein</fullName>
    </recommendedName>
</protein>
<sequence>MEDRILNFRDTMKHLMAEHRNTTKKFRNFRQAVMESKALDDKTKQLVALGTSITAGCRYCMGLHVKGAFEA</sequence>
<dbReference type="EMBL" id="LHXR01000087">
    <property type="protein sequence ID" value="KXA96360.1"/>
    <property type="molecule type" value="Genomic_DNA"/>
</dbReference>
<dbReference type="Pfam" id="PF02627">
    <property type="entry name" value="CMD"/>
    <property type="match status" value="1"/>
</dbReference>
<dbReference type="SUPFAM" id="SSF69118">
    <property type="entry name" value="AhpD-like"/>
    <property type="match status" value="1"/>
</dbReference>
<gene>
    <name evidence="2" type="ORF">AKJ37_05430</name>
</gene>
<dbReference type="InterPro" id="IPR003779">
    <property type="entry name" value="CMD-like"/>
</dbReference>